<protein>
    <submittedName>
        <fullName evidence="4">Predicted dehydrogenase</fullName>
    </submittedName>
</protein>
<reference evidence="4 5" key="1">
    <citation type="submission" date="2017-04" db="EMBL/GenBank/DDBJ databases">
        <authorList>
            <person name="Afonso C.L."/>
            <person name="Miller P.J."/>
            <person name="Scott M.A."/>
            <person name="Spackman E."/>
            <person name="Goraichik I."/>
            <person name="Dimitrov K.M."/>
            <person name="Suarez D.L."/>
            <person name="Swayne D.E."/>
        </authorList>
    </citation>
    <scope>NUCLEOTIDE SEQUENCE [LARGE SCALE GENOMIC DNA]</scope>
    <source>
        <strain evidence="4 5">11</strain>
    </source>
</reference>
<dbReference type="SUPFAM" id="SSF51735">
    <property type="entry name" value="NAD(P)-binding Rossmann-fold domains"/>
    <property type="match status" value="1"/>
</dbReference>
<gene>
    <name evidence="4" type="ORF">SAMN06295960_1868</name>
</gene>
<dbReference type="InterPro" id="IPR004104">
    <property type="entry name" value="Gfo/Idh/MocA-like_OxRdtase_C"/>
</dbReference>
<organism evidence="4 5">
    <name type="scientific">Paenibacillus aquistagni</name>
    <dbReference type="NCBI Taxonomy" id="1852522"/>
    <lineage>
        <taxon>Bacteria</taxon>
        <taxon>Bacillati</taxon>
        <taxon>Bacillota</taxon>
        <taxon>Bacilli</taxon>
        <taxon>Bacillales</taxon>
        <taxon>Paenibacillaceae</taxon>
        <taxon>Paenibacillus</taxon>
    </lineage>
</organism>
<sequence length="354" mass="38948">MMSKLRVGIIGAGSISEMHFEGYAKNEQAEIVAVCDLNEERAREKADKYGAKLVYTDYNELLANPDIDAVSICTWNNSHAPISIAAINAGKHVLVEKPLCKTVEEALAVQEAVRNSDKVLQVGYVRRFAMNTSVLKKFIDAGDLGEIYYAKATCLRVLGNPGGWFSDVERSGGGPVIDLGVHVIDVLWYLMGKPKVKSVSGNAYNRLGNRKNIENYSFYKAADYDAEVNTVEDLANALIRFENGASIALDVSFSVHAKQDEMSVKLYGDKGGAELEPKLEIIGEKHNTILNMTPKIDFPSFDFGAAFRNEVFGFVDASLGKSETRCPVEDGVEMMKILCGIYESSRTGREVVFE</sequence>
<dbReference type="SUPFAM" id="SSF55347">
    <property type="entry name" value="Glyceraldehyde-3-phosphate dehydrogenase-like, C-terminal domain"/>
    <property type="match status" value="1"/>
</dbReference>
<keyword evidence="5" id="KW-1185">Reference proteome</keyword>
<proteinExistence type="inferred from homology"/>
<dbReference type="GO" id="GO:0000166">
    <property type="term" value="F:nucleotide binding"/>
    <property type="evidence" value="ECO:0007669"/>
    <property type="project" value="InterPro"/>
</dbReference>
<dbReference type="AlphaFoldDB" id="A0A1X7JZG0"/>
<name>A0A1X7JZG0_9BACL</name>
<accession>A0A1X7JZG0</accession>
<evidence type="ECO:0000256" key="1">
    <source>
        <dbReference type="ARBA" id="ARBA00010928"/>
    </source>
</evidence>
<evidence type="ECO:0000313" key="5">
    <source>
        <dbReference type="Proteomes" id="UP000193834"/>
    </source>
</evidence>
<feature type="domain" description="Gfo/Idh/MocA-like oxidoreductase N-terminal" evidence="2">
    <location>
        <begin position="5"/>
        <end position="124"/>
    </location>
</feature>
<dbReference type="Pfam" id="PF01408">
    <property type="entry name" value="GFO_IDH_MocA"/>
    <property type="match status" value="1"/>
</dbReference>
<evidence type="ECO:0000313" key="4">
    <source>
        <dbReference type="EMBL" id="SMG33729.1"/>
    </source>
</evidence>
<dbReference type="Proteomes" id="UP000193834">
    <property type="component" value="Unassembled WGS sequence"/>
</dbReference>
<evidence type="ECO:0000259" key="2">
    <source>
        <dbReference type="Pfam" id="PF01408"/>
    </source>
</evidence>
<evidence type="ECO:0000259" key="3">
    <source>
        <dbReference type="Pfam" id="PF02894"/>
    </source>
</evidence>
<dbReference type="Gene3D" id="3.40.50.720">
    <property type="entry name" value="NAD(P)-binding Rossmann-like Domain"/>
    <property type="match status" value="1"/>
</dbReference>
<dbReference type="InterPro" id="IPR000683">
    <property type="entry name" value="Gfo/Idh/MocA-like_OxRdtase_N"/>
</dbReference>
<dbReference type="PANTHER" id="PTHR43249">
    <property type="entry name" value="UDP-N-ACETYL-2-AMINO-2-DEOXY-D-GLUCURONATE OXIDASE"/>
    <property type="match status" value="1"/>
</dbReference>
<comment type="similarity">
    <text evidence="1">Belongs to the Gfo/Idh/MocA family.</text>
</comment>
<dbReference type="InterPro" id="IPR052515">
    <property type="entry name" value="Gfo/Idh/MocA_Oxidoreductase"/>
</dbReference>
<dbReference type="STRING" id="1852522.SAMN06295960_1868"/>
<dbReference type="PANTHER" id="PTHR43249:SF1">
    <property type="entry name" value="D-GLUCOSIDE 3-DEHYDROGENASE"/>
    <property type="match status" value="1"/>
</dbReference>
<dbReference type="Pfam" id="PF02894">
    <property type="entry name" value="GFO_IDH_MocA_C"/>
    <property type="match status" value="1"/>
</dbReference>
<feature type="domain" description="Gfo/Idh/MocA-like oxidoreductase C-terminal" evidence="3">
    <location>
        <begin position="136"/>
        <end position="351"/>
    </location>
</feature>
<dbReference type="Gene3D" id="3.30.360.10">
    <property type="entry name" value="Dihydrodipicolinate Reductase, domain 2"/>
    <property type="match status" value="1"/>
</dbReference>
<dbReference type="InterPro" id="IPR036291">
    <property type="entry name" value="NAD(P)-bd_dom_sf"/>
</dbReference>
<dbReference type="EMBL" id="FXAZ01000002">
    <property type="protein sequence ID" value="SMG33729.1"/>
    <property type="molecule type" value="Genomic_DNA"/>
</dbReference>